<comment type="caution">
    <text evidence="2">The sequence shown here is derived from an EMBL/GenBank/DDBJ whole genome shotgun (WGS) entry which is preliminary data.</text>
</comment>
<dbReference type="Pfam" id="PF18758">
    <property type="entry name" value="KDZ"/>
    <property type="match status" value="2"/>
</dbReference>
<evidence type="ECO:0000313" key="3">
    <source>
        <dbReference type="Proteomes" id="UP001215280"/>
    </source>
</evidence>
<dbReference type="PANTHER" id="PTHR33096">
    <property type="entry name" value="CXC2 DOMAIN-CONTAINING PROTEIN"/>
    <property type="match status" value="1"/>
</dbReference>
<reference evidence="2" key="1">
    <citation type="submission" date="2023-03" db="EMBL/GenBank/DDBJ databases">
        <title>Massive genome expansion in bonnet fungi (Mycena s.s.) driven by repeated elements and novel gene families across ecological guilds.</title>
        <authorList>
            <consortium name="Lawrence Berkeley National Laboratory"/>
            <person name="Harder C.B."/>
            <person name="Miyauchi S."/>
            <person name="Viragh M."/>
            <person name="Kuo A."/>
            <person name="Thoen E."/>
            <person name="Andreopoulos B."/>
            <person name="Lu D."/>
            <person name="Skrede I."/>
            <person name="Drula E."/>
            <person name="Henrissat B."/>
            <person name="Morin E."/>
            <person name="Kohler A."/>
            <person name="Barry K."/>
            <person name="LaButti K."/>
            <person name="Morin E."/>
            <person name="Salamov A."/>
            <person name="Lipzen A."/>
            <person name="Mereny Z."/>
            <person name="Hegedus B."/>
            <person name="Baldrian P."/>
            <person name="Stursova M."/>
            <person name="Weitz H."/>
            <person name="Taylor A."/>
            <person name="Grigoriev I.V."/>
            <person name="Nagy L.G."/>
            <person name="Martin F."/>
            <person name="Kauserud H."/>
        </authorList>
    </citation>
    <scope>NUCLEOTIDE SEQUENCE</scope>
    <source>
        <strain evidence="2">CBHHK188m</strain>
    </source>
</reference>
<gene>
    <name evidence="2" type="ORF">DFH07DRAFT_974350</name>
</gene>
<evidence type="ECO:0008006" key="4">
    <source>
        <dbReference type="Google" id="ProtNLM"/>
    </source>
</evidence>
<evidence type="ECO:0000256" key="1">
    <source>
        <dbReference type="SAM" id="MobiDB-lite"/>
    </source>
</evidence>
<dbReference type="EMBL" id="JARJLG010000361">
    <property type="protein sequence ID" value="KAJ7714827.1"/>
    <property type="molecule type" value="Genomic_DNA"/>
</dbReference>
<dbReference type="PANTHER" id="PTHR33096:SF1">
    <property type="entry name" value="CXC1-LIKE CYSTEINE CLUSTER ASSOCIATED WITH KDZ TRANSPOSASES DOMAIN-CONTAINING PROTEIN"/>
    <property type="match status" value="1"/>
</dbReference>
<keyword evidence="3" id="KW-1185">Reference proteome</keyword>
<protein>
    <recommendedName>
        <fullName evidence="4">CxC1-like cysteine cluster associated with KDZ transposases domain-containing protein</fullName>
    </recommendedName>
</protein>
<evidence type="ECO:0000313" key="2">
    <source>
        <dbReference type="EMBL" id="KAJ7714827.1"/>
    </source>
</evidence>
<dbReference type="Proteomes" id="UP001215280">
    <property type="component" value="Unassembled WGS sequence"/>
</dbReference>
<organism evidence="2 3">
    <name type="scientific">Mycena maculata</name>
    <dbReference type="NCBI Taxonomy" id="230809"/>
    <lineage>
        <taxon>Eukaryota</taxon>
        <taxon>Fungi</taxon>
        <taxon>Dikarya</taxon>
        <taxon>Basidiomycota</taxon>
        <taxon>Agaricomycotina</taxon>
        <taxon>Agaricomycetes</taxon>
        <taxon>Agaricomycetidae</taxon>
        <taxon>Agaricales</taxon>
        <taxon>Marasmiineae</taxon>
        <taxon>Mycenaceae</taxon>
        <taxon>Mycena</taxon>
    </lineage>
</organism>
<feature type="compositionally biased region" description="Acidic residues" evidence="1">
    <location>
        <begin position="529"/>
        <end position="551"/>
    </location>
</feature>
<name>A0AAD7H8W3_9AGAR</name>
<sequence>MALGCMFGAHTNHWMSAEWHAFVKFEVSQISLLINEKREKASTKFFDDTGLMGLLCRHDHILWLVNMRTTGEKQYYVLVLLETLFQHLPSNIHIGVLYMDRIWFAVSVFHMFGHRWPCQLIYHPLKCCGFGHTNGEGCECFWHSISRLIAYLRVSGYHLHLYTIDSQIEHADKMSLGRLASWILRWTAHCEGKLKDAVAELQTCGVAEDVLRAQWADQVAVQTKPLVQRSKTRGLAVVKQVLEARSKVTLLFERMTRMEEALQDDKTPADERLYANMNHADTQKAWKQQKERVTWLERDLGINHSTALKKLEHSENYTARMNAKALKERLQAKLCDHKFELDPIKRSVRRTASENQQNEHAGQAIKRRDPNISKLMTAYNKSCDNIAKLIAAKKTPRSAVAPAQVAKSLYKLDVDDIIWQDVGLDEDNNNDTAPPLEEKPRLLRERGHLQIWFAREWKTVCEAIELSDKDSVRYQFELRREELLQLCVLWKKSLDRLGMDQNTLLPEWGPMKEDLLSCEISAVTASWGDGEEQQAEDDEEDAGTEEEEDDLFQVIAAVERANNHRGGNEGGNVGDDHDVFWDSDED</sequence>
<dbReference type="InterPro" id="IPR040521">
    <property type="entry name" value="KDZ"/>
</dbReference>
<accession>A0AAD7H8W3</accession>
<feature type="region of interest" description="Disordered" evidence="1">
    <location>
        <begin position="526"/>
        <end position="586"/>
    </location>
</feature>
<dbReference type="AlphaFoldDB" id="A0AAD7H8W3"/>
<proteinExistence type="predicted"/>